<evidence type="ECO:0000313" key="2">
    <source>
        <dbReference type="EMBL" id="KAJ8892115.1"/>
    </source>
</evidence>
<evidence type="ECO:0000313" key="3">
    <source>
        <dbReference type="Proteomes" id="UP001159363"/>
    </source>
</evidence>
<feature type="region of interest" description="Disordered" evidence="1">
    <location>
        <begin position="266"/>
        <end position="338"/>
    </location>
</feature>
<dbReference type="EMBL" id="JARBHB010000002">
    <property type="protein sequence ID" value="KAJ8892115.1"/>
    <property type="molecule type" value="Genomic_DNA"/>
</dbReference>
<protein>
    <submittedName>
        <fullName evidence="2">Uncharacterized protein</fullName>
    </submittedName>
</protein>
<dbReference type="Proteomes" id="UP001159363">
    <property type="component" value="Chromosome 2"/>
</dbReference>
<feature type="compositionally biased region" description="Basic and acidic residues" evidence="1">
    <location>
        <begin position="328"/>
        <end position="338"/>
    </location>
</feature>
<accession>A0ABQ9I660</accession>
<comment type="caution">
    <text evidence="2">The sequence shown here is derived from an EMBL/GenBank/DDBJ whole genome shotgun (WGS) entry which is preliminary data.</text>
</comment>
<keyword evidence="3" id="KW-1185">Reference proteome</keyword>
<name>A0ABQ9I660_9NEOP</name>
<organism evidence="2 3">
    <name type="scientific">Dryococelus australis</name>
    <dbReference type="NCBI Taxonomy" id="614101"/>
    <lineage>
        <taxon>Eukaryota</taxon>
        <taxon>Metazoa</taxon>
        <taxon>Ecdysozoa</taxon>
        <taxon>Arthropoda</taxon>
        <taxon>Hexapoda</taxon>
        <taxon>Insecta</taxon>
        <taxon>Pterygota</taxon>
        <taxon>Neoptera</taxon>
        <taxon>Polyneoptera</taxon>
        <taxon>Phasmatodea</taxon>
        <taxon>Verophasmatodea</taxon>
        <taxon>Anareolatae</taxon>
        <taxon>Phasmatidae</taxon>
        <taxon>Eurycanthinae</taxon>
        <taxon>Dryococelus</taxon>
    </lineage>
</organism>
<sequence>MRENISVGEQEREKCLKCNFLHIPARFPPVGNKVRMEQCQNARVWKTGDPRENPPTRGIFLHDSHLRKSESEHSNRSATAAPAPLATLKLYIDFVNKLDVQEFWALDEWLNVGILVRNITRNALHRVKPALALWVEIYSVTAHGYGGMHAARIASLEQSQRAVPPTHPDACDVRCCCYYTMKMSSLLGRGNWCCAVSELALPRVHSTAVTGRRQARSGYVKFALQPTTLTEKMNLSVTSRAVEIITLQLFQCTGTIKNYSRQEFKEAWGTGSSPPPQDCKQTLEGHAESGEENRHTRRSGAGVAGGVGTTGRTLSRPYSDPAVTSSEARVEKAKGRAGRVSDRAQIGLDHAQLNISESNLRGGNIHARYCIRLNLRHPSTWRLKCMRTVECFQDLTLIRNTISEHEKMDENGFLKALYLKVYTQYDEKTARQFRALRLVAMGDLIRVAVSPLTLPRLSASNAEKALGRIRILLTRFPRLCIPALLHTHLISPVGSQDIVVKSGDPWDPRVQGQEARERYGRHLHATLALIAPTGRRAVFPS</sequence>
<reference evidence="2 3" key="1">
    <citation type="submission" date="2023-02" db="EMBL/GenBank/DDBJ databases">
        <title>LHISI_Scaffold_Assembly.</title>
        <authorList>
            <person name="Stuart O.P."/>
            <person name="Cleave R."/>
            <person name="Magrath M.J.L."/>
            <person name="Mikheyev A.S."/>
        </authorList>
    </citation>
    <scope>NUCLEOTIDE SEQUENCE [LARGE SCALE GENOMIC DNA]</scope>
    <source>
        <strain evidence="2">Daus_M_001</strain>
        <tissue evidence="2">Leg muscle</tissue>
    </source>
</reference>
<evidence type="ECO:0000256" key="1">
    <source>
        <dbReference type="SAM" id="MobiDB-lite"/>
    </source>
</evidence>
<proteinExistence type="predicted"/>
<feature type="compositionally biased region" description="Basic and acidic residues" evidence="1">
    <location>
        <begin position="281"/>
        <end position="294"/>
    </location>
</feature>
<gene>
    <name evidence="2" type="ORF">PR048_004695</name>
</gene>